<dbReference type="Proteomes" id="UP000272729">
    <property type="component" value="Unassembled WGS sequence"/>
</dbReference>
<dbReference type="EMBL" id="RBXR01000001">
    <property type="protein sequence ID" value="RKT74939.1"/>
    <property type="molecule type" value="Genomic_DNA"/>
</dbReference>
<evidence type="ECO:0000259" key="2">
    <source>
        <dbReference type="Pfam" id="PF13472"/>
    </source>
</evidence>
<feature type="chain" id="PRO_5039288250" evidence="1">
    <location>
        <begin position="20"/>
        <end position="299"/>
    </location>
</feature>
<name>A0A495XMT2_9PSEU</name>
<dbReference type="SUPFAM" id="SSF52266">
    <property type="entry name" value="SGNH hydrolase"/>
    <property type="match status" value="1"/>
</dbReference>
<reference evidence="3 4" key="1">
    <citation type="submission" date="2018-10" db="EMBL/GenBank/DDBJ databases">
        <title>Sequencing the genomes of 1000 actinobacteria strains.</title>
        <authorList>
            <person name="Klenk H.-P."/>
        </authorList>
    </citation>
    <scope>NUCLEOTIDE SEQUENCE [LARGE SCALE GENOMIC DNA]</scope>
    <source>
        <strain evidence="3 4">DSM 43911</strain>
    </source>
</reference>
<comment type="caution">
    <text evidence="3">The sequence shown here is derived from an EMBL/GenBank/DDBJ whole genome shotgun (WGS) entry which is preliminary data.</text>
</comment>
<organism evidence="3 4">
    <name type="scientific">Saccharothrix variisporea</name>
    <dbReference type="NCBI Taxonomy" id="543527"/>
    <lineage>
        <taxon>Bacteria</taxon>
        <taxon>Bacillati</taxon>
        <taxon>Actinomycetota</taxon>
        <taxon>Actinomycetes</taxon>
        <taxon>Pseudonocardiales</taxon>
        <taxon>Pseudonocardiaceae</taxon>
        <taxon>Saccharothrix</taxon>
    </lineage>
</organism>
<keyword evidence="3" id="KW-0378">Hydrolase</keyword>
<sequence>MLRRGVLLVVAAFVVGCTASPPETPPSTTTSAPEAERVYVSLGDSYATGYRPADAGVPAGSGRGFAHLVAERSGLRLVDLACSGATSAQLRSGAGCAPANRGLDAPDPNGSQLDAAVRELRAHKGRVGLVTVVIGGNDLAPCARAQGTQVQEALACASRAVADVRANLAATLPVVREAAGDAPIVGLTYPDVFLGAWVSPAFPDGQGLARLSVSLFRDVFNPALKSEYEKAGAVFVDVTAATGGYGPLTETTQDAAHGPIPTPVAKVCTLTHFCRLADVHPTPAGHEVIADAVLAAVPR</sequence>
<keyword evidence="4" id="KW-1185">Reference proteome</keyword>
<accession>A0A495XMT2</accession>
<proteinExistence type="predicted"/>
<evidence type="ECO:0000313" key="3">
    <source>
        <dbReference type="EMBL" id="RKT74939.1"/>
    </source>
</evidence>
<dbReference type="InterPro" id="IPR036514">
    <property type="entry name" value="SGNH_hydro_sf"/>
</dbReference>
<dbReference type="Gene3D" id="3.40.50.1110">
    <property type="entry name" value="SGNH hydrolase"/>
    <property type="match status" value="1"/>
</dbReference>
<gene>
    <name evidence="3" type="ORF">DFJ66_8314</name>
</gene>
<feature type="domain" description="SGNH hydrolase-type esterase" evidence="2">
    <location>
        <begin position="42"/>
        <end position="288"/>
    </location>
</feature>
<evidence type="ECO:0000256" key="1">
    <source>
        <dbReference type="SAM" id="SignalP"/>
    </source>
</evidence>
<dbReference type="InterPro" id="IPR013830">
    <property type="entry name" value="SGNH_hydro"/>
</dbReference>
<evidence type="ECO:0000313" key="4">
    <source>
        <dbReference type="Proteomes" id="UP000272729"/>
    </source>
</evidence>
<dbReference type="AlphaFoldDB" id="A0A495XMT2"/>
<keyword evidence="1" id="KW-0732">Signal</keyword>
<protein>
    <submittedName>
        <fullName evidence="3">GDSL-like lipase/acylhydrolase family protein</fullName>
    </submittedName>
</protein>
<dbReference type="Pfam" id="PF13472">
    <property type="entry name" value="Lipase_GDSL_2"/>
    <property type="match status" value="1"/>
</dbReference>
<feature type="signal peptide" evidence="1">
    <location>
        <begin position="1"/>
        <end position="19"/>
    </location>
</feature>
<dbReference type="PROSITE" id="PS51257">
    <property type="entry name" value="PROKAR_LIPOPROTEIN"/>
    <property type="match status" value="1"/>
</dbReference>
<dbReference type="GO" id="GO:0016787">
    <property type="term" value="F:hydrolase activity"/>
    <property type="evidence" value="ECO:0007669"/>
    <property type="project" value="UniProtKB-KW"/>
</dbReference>